<evidence type="ECO:0000256" key="1">
    <source>
        <dbReference type="SAM" id="SignalP"/>
    </source>
</evidence>
<evidence type="ECO:0000313" key="3">
    <source>
        <dbReference type="Proteomes" id="UP001549143"/>
    </source>
</evidence>
<gene>
    <name evidence="2" type="ORF">ABID44_001540</name>
</gene>
<organism evidence="2 3">
    <name type="scientific">Aquamicrobium ahrensii</name>
    <dbReference type="NCBI Taxonomy" id="469551"/>
    <lineage>
        <taxon>Bacteria</taxon>
        <taxon>Pseudomonadati</taxon>
        <taxon>Pseudomonadota</taxon>
        <taxon>Alphaproteobacteria</taxon>
        <taxon>Hyphomicrobiales</taxon>
        <taxon>Phyllobacteriaceae</taxon>
        <taxon>Aquamicrobium</taxon>
    </lineage>
</organism>
<comment type="caution">
    <text evidence="2">The sequence shown here is derived from an EMBL/GenBank/DDBJ whole genome shotgun (WGS) entry which is preliminary data.</text>
</comment>
<dbReference type="InterPro" id="IPR018725">
    <property type="entry name" value="DUF2259_secreted"/>
</dbReference>
<accession>A0ABV2KJG4</accession>
<dbReference type="RefSeq" id="WP_354151101.1">
    <property type="nucleotide sequence ID" value="NZ_JBEPMN010000004.1"/>
</dbReference>
<proteinExistence type="predicted"/>
<protein>
    <submittedName>
        <fullName evidence="2">Secreted protein</fullName>
    </submittedName>
</protein>
<dbReference type="Proteomes" id="UP001549143">
    <property type="component" value="Unassembled WGS sequence"/>
</dbReference>
<feature type="chain" id="PRO_5046043101" evidence="1">
    <location>
        <begin position="23"/>
        <end position="241"/>
    </location>
</feature>
<feature type="signal peptide" evidence="1">
    <location>
        <begin position="1"/>
        <end position="22"/>
    </location>
</feature>
<dbReference type="EMBL" id="JBEPMN010000004">
    <property type="protein sequence ID" value="MET3661220.1"/>
    <property type="molecule type" value="Genomic_DNA"/>
</dbReference>
<keyword evidence="3" id="KW-1185">Reference proteome</keyword>
<name>A0ABV2KJG4_9HYPH</name>
<reference evidence="2 3" key="1">
    <citation type="submission" date="2024-06" db="EMBL/GenBank/DDBJ databases">
        <title>Genomic Encyclopedia of Type Strains, Phase IV (KMG-IV): sequencing the most valuable type-strain genomes for metagenomic binning, comparative biology and taxonomic classification.</title>
        <authorList>
            <person name="Goeker M."/>
        </authorList>
    </citation>
    <scope>NUCLEOTIDE SEQUENCE [LARGE SCALE GENOMIC DNA]</scope>
    <source>
        <strain evidence="2 3">DSM 19730</strain>
    </source>
</reference>
<dbReference type="Pfam" id="PF10016">
    <property type="entry name" value="DUF2259"/>
    <property type="match status" value="1"/>
</dbReference>
<evidence type="ECO:0000313" key="2">
    <source>
        <dbReference type="EMBL" id="MET3661220.1"/>
    </source>
</evidence>
<keyword evidence="1" id="KW-0732">Signal</keyword>
<sequence>MRFVTPITLAFLSGLAATTASAGDVAELNILGFSQNGGVFAFEEYGVQDGSGFPYANRYYVDTASDSYVKGTPVRVRIDDESASLQAARDKAREQGEAFVSQAELAANRGYTAGQNAVTELSADPLRMAVNPRPVFPAIDKPLEFRLETIALGELEQCHGMGEAEGFRLLRIDATDGGKTQIVHEDKSVPQSRGCPTGYSIGAIQTFAGGGGVSHYAVLIAVRKIGFEGPDYRWMAVTGKF</sequence>